<feature type="compositionally biased region" description="Polar residues" evidence="1">
    <location>
        <begin position="19"/>
        <end position="28"/>
    </location>
</feature>
<feature type="region of interest" description="Disordered" evidence="1">
    <location>
        <begin position="1"/>
        <end position="34"/>
    </location>
</feature>
<accession>A8AG98</accession>
<keyword evidence="3" id="KW-1185">Reference proteome</keyword>
<dbReference type="EMBL" id="CP000822">
    <property type="protein sequence ID" value="ABV12510.1"/>
    <property type="molecule type" value="Genomic_DNA"/>
</dbReference>
<name>A8AG98_CITK8</name>
<evidence type="ECO:0000256" key="1">
    <source>
        <dbReference type="SAM" id="MobiDB-lite"/>
    </source>
</evidence>
<dbReference type="Proteomes" id="UP000008148">
    <property type="component" value="Chromosome"/>
</dbReference>
<evidence type="ECO:0000313" key="3">
    <source>
        <dbReference type="Proteomes" id="UP000008148"/>
    </source>
</evidence>
<evidence type="ECO:0000313" key="2">
    <source>
        <dbReference type="EMBL" id="ABV12510.1"/>
    </source>
</evidence>
<reference evidence="2 3" key="1">
    <citation type="submission" date="2007-08" db="EMBL/GenBank/DDBJ databases">
        <authorList>
            <consortium name="The Citrobacter koseri Genome Sequencing Project"/>
            <person name="McClelland M."/>
            <person name="Sanderson E.K."/>
            <person name="Porwollik S."/>
            <person name="Spieth J."/>
            <person name="Clifton W.S."/>
            <person name="Latreille P."/>
            <person name="Courtney L."/>
            <person name="Wang C."/>
            <person name="Pepin K."/>
            <person name="Bhonagiri V."/>
            <person name="Nash W."/>
            <person name="Johnson M."/>
            <person name="Thiruvilangam P."/>
            <person name="Wilson R."/>
        </authorList>
    </citation>
    <scope>NUCLEOTIDE SEQUENCE [LARGE SCALE GENOMIC DNA]</scope>
    <source>
        <strain evidence="3">ATCC BAA-895 / CDC 4225-83 / SGSC4696</strain>
    </source>
</reference>
<organism evidence="2 3">
    <name type="scientific">Citrobacter koseri (strain ATCC BAA-895 / CDC 4225-83 / SGSC4696)</name>
    <dbReference type="NCBI Taxonomy" id="290338"/>
    <lineage>
        <taxon>Bacteria</taxon>
        <taxon>Pseudomonadati</taxon>
        <taxon>Pseudomonadota</taxon>
        <taxon>Gammaproteobacteria</taxon>
        <taxon>Enterobacterales</taxon>
        <taxon>Enterobacteriaceae</taxon>
        <taxon>Citrobacter</taxon>
    </lineage>
</organism>
<gene>
    <name evidence="2" type="ordered locus">CKO_01373</name>
</gene>
<dbReference type="KEGG" id="cko:CKO_01373"/>
<protein>
    <submittedName>
        <fullName evidence="2">Uncharacterized protein</fullName>
    </submittedName>
</protein>
<dbReference type="AlphaFoldDB" id="A8AG98"/>
<proteinExistence type="predicted"/>
<dbReference type="STRING" id="290338.CKO_01373"/>
<sequence length="87" mass="9610">MPSIRRCSMGVPWSKSGDPDTSSSNHAGSFSLHYPGVSKRGDKRLLGDNKYQNDIYRDATAREEWKGVKGVIREGNNGRRCAAHCGK</sequence>
<dbReference type="HOGENOM" id="CLU_2477765_0_0_6"/>